<dbReference type="Proteomes" id="UP000094271">
    <property type="component" value="Unassembled WGS sequence"/>
</dbReference>
<evidence type="ECO:0000313" key="1">
    <source>
        <dbReference type="EMBL" id="ODR45660.1"/>
    </source>
</evidence>
<keyword evidence="4" id="KW-1185">Reference proteome</keyword>
<accession>A0A1E3UN67</accession>
<evidence type="ECO:0000313" key="3">
    <source>
        <dbReference type="Proteomes" id="UP000094271"/>
    </source>
</evidence>
<organism evidence="2 3">
    <name type="scientific">Eisenbergiella tayi</name>
    <dbReference type="NCBI Taxonomy" id="1432052"/>
    <lineage>
        <taxon>Bacteria</taxon>
        <taxon>Bacillati</taxon>
        <taxon>Bacillota</taxon>
        <taxon>Clostridia</taxon>
        <taxon>Lachnospirales</taxon>
        <taxon>Lachnospiraceae</taxon>
        <taxon>Eisenbergiella</taxon>
    </lineage>
</organism>
<comment type="caution">
    <text evidence="2">The sequence shown here is derived from an EMBL/GenBank/DDBJ whole genome shotgun (WGS) entry which is preliminary data.</text>
</comment>
<protein>
    <submittedName>
        <fullName evidence="2">Uncharacterized protein</fullName>
    </submittedName>
</protein>
<proteinExistence type="predicted"/>
<gene>
    <name evidence="2" type="ORF">BEI59_04125</name>
    <name evidence="1" type="ORF">BEI63_28110</name>
</gene>
<dbReference type="EMBL" id="MEHA01000002">
    <property type="protein sequence ID" value="ODR55110.1"/>
    <property type="molecule type" value="Genomic_DNA"/>
</dbReference>
<dbReference type="Proteomes" id="UP000094869">
    <property type="component" value="Unassembled WGS sequence"/>
</dbReference>
<dbReference type="EMBL" id="MEHD01000051">
    <property type="protein sequence ID" value="ODR45660.1"/>
    <property type="molecule type" value="Genomic_DNA"/>
</dbReference>
<evidence type="ECO:0000313" key="4">
    <source>
        <dbReference type="Proteomes" id="UP000094869"/>
    </source>
</evidence>
<evidence type="ECO:0000313" key="2">
    <source>
        <dbReference type="EMBL" id="ODR55110.1"/>
    </source>
</evidence>
<reference evidence="2 3" key="2">
    <citation type="submission" date="2016-08" db="EMBL/GenBank/DDBJ databases">
        <authorList>
            <person name="Seilhamer J.J."/>
        </authorList>
    </citation>
    <scope>NUCLEOTIDE SEQUENCE [LARGE SCALE GENOMIC DNA]</scope>
    <source>
        <strain evidence="2 3">NML150140-1</strain>
    </source>
</reference>
<dbReference type="AlphaFoldDB" id="A0A1E3UN67"/>
<sequence>MPLFFECVDYIDISFFCGQKAAIMKKWTAKKPAFSGLLIGFPGIRVNPIQMLSSFGLISSFIS</sequence>
<reference evidence="1 4" key="1">
    <citation type="submission" date="2016-08" db="EMBL/GenBank/DDBJ databases">
        <title>Characterization of Isolates of Eisenbergiella tayi Derived from Blood Cultures, Using Whole Genome Sequencing.</title>
        <authorList>
            <person name="Bernier A.-M."/>
            <person name="Burdz T."/>
            <person name="Wiebe D."/>
            <person name="Bernard K."/>
        </authorList>
    </citation>
    <scope>NUCLEOTIDE SEQUENCE [LARGE SCALE GENOMIC DNA]</scope>
    <source>
        <strain evidence="1 4">NML120146</strain>
    </source>
</reference>
<name>A0A1E3UN67_9FIRM</name>